<feature type="domain" description="Right handed beta helix" evidence="5">
    <location>
        <begin position="302"/>
        <end position="424"/>
    </location>
</feature>
<dbReference type="PANTHER" id="PTHR24373">
    <property type="entry name" value="SLIT RELATED LEUCINE-RICH REPEAT NEURONAL PROTEIN"/>
    <property type="match status" value="1"/>
</dbReference>
<dbReference type="InterPro" id="IPR032675">
    <property type="entry name" value="LRR_dom_sf"/>
</dbReference>
<evidence type="ECO:0000256" key="1">
    <source>
        <dbReference type="ARBA" id="ARBA00022729"/>
    </source>
</evidence>
<dbReference type="GO" id="GO:0005615">
    <property type="term" value="C:extracellular space"/>
    <property type="evidence" value="ECO:0007669"/>
    <property type="project" value="TreeGrafter"/>
</dbReference>
<dbReference type="SUPFAM" id="SSF52058">
    <property type="entry name" value="L domain-like"/>
    <property type="match status" value="1"/>
</dbReference>
<keyword evidence="3" id="KW-0812">Transmembrane</keyword>
<dbReference type="Pfam" id="PF13229">
    <property type="entry name" value="Beta_helix"/>
    <property type="match status" value="1"/>
</dbReference>
<proteinExistence type="predicted"/>
<dbReference type="InterPro" id="IPR050328">
    <property type="entry name" value="Dev_Immune_Receptor"/>
</dbReference>
<dbReference type="Proteomes" id="UP000789390">
    <property type="component" value="Unassembled WGS sequence"/>
</dbReference>
<dbReference type="Gene3D" id="3.80.10.10">
    <property type="entry name" value="Ribonuclease Inhibitor"/>
    <property type="match status" value="1"/>
</dbReference>
<evidence type="ECO:0000256" key="2">
    <source>
        <dbReference type="SAM" id="MobiDB-lite"/>
    </source>
</evidence>
<feature type="compositionally biased region" description="Low complexity" evidence="2">
    <location>
        <begin position="870"/>
        <end position="881"/>
    </location>
</feature>
<evidence type="ECO:0000256" key="3">
    <source>
        <dbReference type="SAM" id="Phobius"/>
    </source>
</evidence>
<feature type="transmembrane region" description="Helical" evidence="3">
    <location>
        <begin position="545"/>
        <end position="569"/>
    </location>
</feature>
<dbReference type="InterPro" id="IPR039448">
    <property type="entry name" value="Beta_helix"/>
</dbReference>
<dbReference type="AlphaFoldDB" id="A0A8J2RZD9"/>
<evidence type="ECO:0000256" key="4">
    <source>
        <dbReference type="SAM" id="SignalP"/>
    </source>
</evidence>
<keyword evidence="3" id="KW-1133">Transmembrane helix</keyword>
<dbReference type="GO" id="GO:0031012">
    <property type="term" value="C:extracellular matrix"/>
    <property type="evidence" value="ECO:0007669"/>
    <property type="project" value="TreeGrafter"/>
</dbReference>
<evidence type="ECO:0000313" key="6">
    <source>
        <dbReference type="EMBL" id="CAH0109596.1"/>
    </source>
</evidence>
<feature type="region of interest" description="Disordered" evidence="2">
    <location>
        <begin position="805"/>
        <end position="955"/>
    </location>
</feature>
<feature type="compositionally biased region" description="Polar residues" evidence="2">
    <location>
        <begin position="908"/>
        <end position="946"/>
    </location>
</feature>
<evidence type="ECO:0000313" key="7">
    <source>
        <dbReference type="Proteomes" id="UP000789390"/>
    </source>
</evidence>
<keyword evidence="1 4" id="KW-0732">Signal</keyword>
<feature type="signal peptide" evidence="4">
    <location>
        <begin position="1"/>
        <end position="20"/>
    </location>
</feature>
<keyword evidence="3" id="KW-0472">Membrane</keyword>
<keyword evidence="7" id="KW-1185">Reference proteome</keyword>
<feature type="chain" id="PRO_5035323241" description="Right handed beta helix domain-containing protein" evidence="4">
    <location>
        <begin position="21"/>
        <end position="1039"/>
    </location>
</feature>
<protein>
    <recommendedName>
        <fullName evidence="5">Right handed beta helix domain-containing protein</fullName>
    </recommendedName>
</protein>
<name>A0A8J2RZD9_9CRUS</name>
<sequence length="1039" mass="114554">MHRGLYCWLLLGLTLSVVIAWPVNQSDPQQAELFIPVSHSLELCNDSRCSCTHSTHVVNCQCSPQDQEATLDVYPSSVPFDVSLVMVRSCRSVIFHEGGIKNLRKLSIVTVEDAGEVVFHSGSFNQLKVENSMVVTIGRCRQLVIKSGAFVSHSLSPVSLNSSHCHAVRIEESAFSRLSRLTLTNIQMLYMASHAFRFTTGSPLDEDHIKTEILIEHTNMTELKSFTFPSPLDRLLFENVTVLGQIHANATSALRIVQLSICGSRIGSIEAGAFSEFTHLDSLEMRNTQVGQIAGRAFSSAASSVIIEGCTIGRMNQSALSMPVARVSLHSNHIDQLARGALYLREWNELLIENNTVTLIERHAFYNIGEPKLLPSPKAGRDVQFIIRNNVFNQVQLGAFIISADVPQLKLEANFFHQNCDCQMAGWAAQLTQITRRTETTTSESFLEEADVQSAPRALWLGSSLFNSSLCRLDQPAAECLDLIDSGFLSMKNYTDEFCSVNPETEFSRCLATKRSLIDISRVTDFEADDGSGIKFVGFSSRQDLVMVIVLSALCALVLLGVCLGLVIARFKTKTRQEERGKKNTSNDERVTCSPLIPNVEKQLGSGVVSSGSISRLSVKEYRNYLEDLGPIYSEPLEPHEANEASAQITFVPSNDSLDSVPPDVPAMPAQWTPKGGLKVDDNIDINKRTIDRGTQTLEHIKVPAPEDFSTSVQIGETASSLALEFTEDVMAALRDKMDVSPMYSEVKDSIVLKEEDSTSLLKETTTTELYDLIKVVDGEPRPSSSSARSEHIYCKPWSADPLKSRLPSSVSDDAPPVEFKVEDKESADTLSPSKLINLPIKKSQPFHVRGSLPKWPPPAREGKTTTKIRNGSRTSSSGSPPNSPVKDLKSPPWQNSSRSTPARKSKTNILSESSASQKTQCPVIQSKPLSTVKPKSTVESNSCNAVSRLPSPLQSKDCDEEYAEVTPQPFSFSFRRPLFADRKEKSGLVGPPKPTRSAWSPVAQLCEYADPRDLNDLNPNEPLYSELIVLDEQQRDPL</sequence>
<dbReference type="PANTHER" id="PTHR24373:SF387">
    <property type="entry name" value="LEUCINE-RICH REPEATS AND IMMUNOGLOBULIN-LIKE DOMAINS PROTEIN SMA-10"/>
    <property type="match status" value="1"/>
</dbReference>
<evidence type="ECO:0000259" key="5">
    <source>
        <dbReference type="Pfam" id="PF13229"/>
    </source>
</evidence>
<organism evidence="6 7">
    <name type="scientific">Daphnia galeata</name>
    <dbReference type="NCBI Taxonomy" id="27404"/>
    <lineage>
        <taxon>Eukaryota</taxon>
        <taxon>Metazoa</taxon>
        <taxon>Ecdysozoa</taxon>
        <taxon>Arthropoda</taxon>
        <taxon>Crustacea</taxon>
        <taxon>Branchiopoda</taxon>
        <taxon>Diplostraca</taxon>
        <taxon>Cladocera</taxon>
        <taxon>Anomopoda</taxon>
        <taxon>Daphniidae</taxon>
        <taxon>Daphnia</taxon>
    </lineage>
</organism>
<comment type="caution">
    <text evidence="6">The sequence shown here is derived from an EMBL/GenBank/DDBJ whole genome shotgun (WGS) entry which is preliminary data.</text>
</comment>
<gene>
    <name evidence="6" type="ORF">DGAL_LOCUS13077</name>
</gene>
<reference evidence="6" key="1">
    <citation type="submission" date="2021-11" db="EMBL/GenBank/DDBJ databases">
        <authorList>
            <person name="Schell T."/>
        </authorList>
    </citation>
    <scope>NUCLEOTIDE SEQUENCE</scope>
    <source>
        <strain evidence="6">M5</strain>
    </source>
</reference>
<dbReference type="EMBL" id="CAKKLH010000293">
    <property type="protein sequence ID" value="CAH0109596.1"/>
    <property type="molecule type" value="Genomic_DNA"/>
</dbReference>
<dbReference type="OrthoDB" id="8185041at2759"/>
<accession>A0A8J2RZD9</accession>